<sequence length="308" mass="34961">MIFPVALFRTITMPGLTRYPAHGTECRYSFIFRKSLMSRLTLAEAAKRALLTADATEKADVTAEMAAMWRNGEITEVGSTDLPDRPGRPAKPELLPPNKMPKRKKGSVQGRIGLLHALAHIELNAIDLAWDLCVRFPEADMPKHFHDAWVQVADDEARHFKMINKRLGEMDAAYGDLPAHDGLWQTSMDTAYDILPRLAVVPMVFEARGLDATPPTIERLLSHGDTESARILKIIAHDEIAHVAAGRKYYEYVCDQRSLPYYTTWHDMLRKHFRGPLKPPFNDEARYEAGMPPDYYQDYVLELPGEDE</sequence>
<dbReference type="InterPro" id="IPR007402">
    <property type="entry name" value="DUF455"/>
</dbReference>
<dbReference type="PANTHER" id="PTHR42782">
    <property type="entry name" value="SI:CH73-314G15.3"/>
    <property type="match status" value="1"/>
</dbReference>
<reference evidence="2 3" key="1">
    <citation type="submission" date="2013-07" db="EMBL/GenBank/DDBJ databases">
        <title>Thalassospira permensis NBRC 106175 Genome Sequencing.</title>
        <authorList>
            <person name="Lai Q."/>
            <person name="Shao Z."/>
        </authorList>
    </citation>
    <scope>NUCLEOTIDE SEQUENCE [LARGE SCALE GENOMIC DNA]</scope>
    <source>
        <strain evidence="2 3">NBRC 106175</strain>
    </source>
</reference>
<feature type="compositionally biased region" description="Basic and acidic residues" evidence="1">
    <location>
        <begin position="82"/>
        <end position="91"/>
    </location>
</feature>
<name>A0ABR4TS04_9PROT</name>
<organism evidence="2 3">
    <name type="scientific">Thalassospira permensis NBRC 106175</name>
    <dbReference type="NCBI Taxonomy" id="1353532"/>
    <lineage>
        <taxon>Bacteria</taxon>
        <taxon>Pseudomonadati</taxon>
        <taxon>Pseudomonadota</taxon>
        <taxon>Alphaproteobacteria</taxon>
        <taxon>Rhodospirillales</taxon>
        <taxon>Thalassospiraceae</taxon>
        <taxon>Thalassospira</taxon>
    </lineage>
</organism>
<evidence type="ECO:0000256" key="1">
    <source>
        <dbReference type="SAM" id="MobiDB-lite"/>
    </source>
</evidence>
<dbReference type="SUPFAM" id="SSF47240">
    <property type="entry name" value="Ferritin-like"/>
    <property type="match status" value="1"/>
</dbReference>
<comment type="caution">
    <text evidence="2">The sequence shown here is derived from an EMBL/GenBank/DDBJ whole genome shotgun (WGS) entry which is preliminary data.</text>
</comment>
<gene>
    <name evidence="2" type="ORF">SMB34_13695</name>
</gene>
<dbReference type="PIRSF" id="PIRSF012318">
    <property type="entry name" value="UCP012318"/>
    <property type="match status" value="1"/>
</dbReference>
<protein>
    <submittedName>
        <fullName evidence="2">Rhamnosyltransferase</fullName>
    </submittedName>
</protein>
<accession>A0ABR4TS04</accession>
<dbReference type="InterPro" id="IPR011197">
    <property type="entry name" value="UCP012318"/>
</dbReference>
<dbReference type="InterPro" id="IPR009078">
    <property type="entry name" value="Ferritin-like_SF"/>
</dbReference>
<keyword evidence="3" id="KW-1185">Reference proteome</keyword>
<dbReference type="CDD" id="cd00657">
    <property type="entry name" value="Ferritin_like"/>
    <property type="match status" value="1"/>
</dbReference>
<dbReference type="PANTHER" id="PTHR42782:SF4">
    <property type="entry name" value="DUF455 DOMAIN-CONTAINING PROTEIN"/>
    <property type="match status" value="1"/>
</dbReference>
<dbReference type="Proteomes" id="UP000027463">
    <property type="component" value="Unassembled WGS sequence"/>
</dbReference>
<feature type="region of interest" description="Disordered" evidence="1">
    <location>
        <begin position="76"/>
        <end position="106"/>
    </location>
</feature>
<dbReference type="Pfam" id="PF04305">
    <property type="entry name" value="DUF455"/>
    <property type="match status" value="1"/>
</dbReference>
<evidence type="ECO:0000313" key="3">
    <source>
        <dbReference type="Proteomes" id="UP000027463"/>
    </source>
</evidence>
<dbReference type="EMBL" id="AUNC01000006">
    <property type="protein sequence ID" value="KEO58564.1"/>
    <property type="molecule type" value="Genomic_DNA"/>
</dbReference>
<evidence type="ECO:0000313" key="2">
    <source>
        <dbReference type="EMBL" id="KEO58564.1"/>
    </source>
</evidence>
<proteinExistence type="predicted"/>